<dbReference type="NCBIfam" id="TIGR02100">
    <property type="entry name" value="glgX_debranch"/>
    <property type="match status" value="1"/>
</dbReference>
<dbReference type="Proteomes" id="UP000194003">
    <property type="component" value="Unassembled WGS sequence"/>
</dbReference>
<dbReference type="InterPro" id="IPR044505">
    <property type="entry name" value="GlgX_Isoamylase_N_E_set"/>
</dbReference>
<evidence type="ECO:0000313" key="4">
    <source>
        <dbReference type="Proteomes" id="UP000194003"/>
    </source>
</evidence>
<dbReference type="InterPro" id="IPR017853">
    <property type="entry name" value="GH"/>
</dbReference>
<feature type="domain" description="Glycosyl hydrolase family 13 catalytic" evidence="2">
    <location>
        <begin position="108"/>
        <end position="506"/>
    </location>
</feature>
<dbReference type="Gene3D" id="3.20.20.80">
    <property type="entry name" value="Glycosidases"/>
    <property type="match status" value="1"/>
</dbReference>
<dbReference type="AlphaFoldDB" id="A0A1Y2K4J1"/>
<sequence>MWHGYLPDVRPGQIYGYRVYGPYAPEQGHRFNHHKLLMDPYAKALRGELHWRPEIFGYQLENEEEGDLSFDTRDSAPFVPKSQVTHDAFPWGDDRPPQHRWTDTILYELHVRGFTKRRVDIDEPLRGYCVGLHQEPVVEYLTDLGVTTLELLPMHAFLDEPHLAANGLTNYWGYNPINFFTPEPRYLASGEPDEFRAMVQALHRAGLEVVLDVVYNHTAEGNQRGPTLCYRGIDNASYYHLRPDNPRYYDNFSGCGNALKLSNPGVLQLVMDSLRYWVGQMRVDGFRFDLATSLARVDGGGVDMNAPFLETVRQDPLLSGVKLISEPWDIGPGGYRLGGFPGGWAEWNDRYRNCLRGFWRGDGGGVGEIATRLTGSSDLFGHHGRRPWASINFVTAHDGFSLRDLVSYNHKHNLANGEENRDGSDHNLSWNCGVEGETDDAQINELRWRQMRNLIGSLLLSQGTPMLLAGDELACTRQGNNNPYCQDNELNWIDWDQLDDERLALRDFVKWVIRVRMAHKGFRRRRFFTGEPRPDGDGKDIAWLKCEGKELTDVDWRDPERRSLGFLLCSETGGRDLTDDGKPEPDDAILVIANAQDEPINFQLPCEPGQAWRTLINTAEPQRRKRGSSVEVGEYVVRERTLAVLILEPLVPVKG</sequence>
<dbReference type="SUPFAM" id="SSF51011">
    <property type="entry name" value="Glycosyl hydrolase domain"/>
    <property type="match status" value="1"/>
</dbReference>
<dbReference type="CDD" id="cd02856">
    <property type="entry name" value="E_set_GDE_Isoamylase_N"/>
    <property type="match status" value="1"/>
</dbReference>
<gene>
    <name evidence="3" type="ORF">MAIT1_04172</name>
</gene>
<dbReference type="STRING" id="1434232.MAIT1_04172"/>
<dbReference type="InterPro" id="IPR011837">
    <property type="entry name" value="Glycogen_debranch_GlgX"/>
</dbReference>
<dbReference type="InterPro" id="IPR013780">
    <property type="entry name" value="Glyco_hydro_b"/>
</dbReference>
<comment type="caution">
    <text evidence="3">The sequence shown here is derived from an EMBL/GenBank/DDBJ whole genome shotgun (WGS) entry which is preliminary data.</text>
</comment>
<protein>
    <submittedName>
        <fullName evidence="3">Putative glycogen debranching protein GlgX</fullName>
    </submittedName>
</protein>
<evidence type="ECO:0000256" key="1">
    <source>
        <dbReference type="ARBA" id="ARBA00008061"/>
    </source>
</evidence>
<dbReference type="InterPro" id="IPR006047">
    <property type="entry name" value="GH13_cat_dom"/>
</dbReference>
<dbReference type="InterPro" id="IPR014756">
    <property type="entry name" value="Ig_E-set"/>
</dbReference>
<comment type="similarity">
    <text evidence="1">Belongs to the glycosyl hydrolase 13 family.</text>
</comment>
<dbReference type="PANTHER" id="PTHR43002">
    <property type="entry name" value="GLYCOGEN DEBRANCHING ENZYME"/>
    <property type="match status" value="1"/>
</dbReference>
<organism evidence="3 4">
    <name type="scientific">Magnetofaba australis IT-1</name>
    <dbReference type="NCBI Taxonomy" id="1434232"/>
    <lineage>
        <taxon>Bacteria</taxon>
        <taxon>Pseudomonadati</taxon>
        <taxon>Pseudomonadota</taxon>
        <taxon>Magnetococcia</taxon>
        <taxon>Magnetococcales</taxon>
        <taxon>Magnetococcaceae</taxon>
        <taxon>Magnetofaba</taxon>
    </lineage>
</organism>
<dbReference type="InterPro" id="IPR013783">
    <property type="entry name" value="Ig-like_fold"/>
</dbReference>
<name>A0A1Y2K4J1_9PROT</name>
<dbReference type="Gene3D" id="2.60.40.10">
    <property type="entry name" value="Immunoglobulins"/>
    <property type="match status" value="1"/>
</dbReference>
<dbReference type="SUPFAM" id="SSF81296">
    <property type="entry name" value="E set domains"/>
    <property type="match status" value="1"/>
</dbReference>
<dbReference type="Pfam" id="PF00128">
    <property type="entry name" value="Alpha-amylase"/>
    <property type="match status" value="1"/>
</dbReference>
<reference evidence="3 4" key="1">
    <citation type="journal article" date="2016" name="BMC Genomics">
        <title>Combined genomic and structural analyses of a cultured magnetotactic bacterium reveals its niche adaptation to a dynamic environment.</title>
        <authorList>
            <person name="Araujo A.C."/>
            <person name="Morillo V."/>
            <person name="Cypriano J."/>
            <person name="Teixeira L.C."/>
            <person name="Leao P."/>
            <person name="Lyra S."/>
            <person name="Almeida L.G."/>
            <person name="Bazylinski D.A."/>
            <person name="Vasconcellos A.T."/>
            <person name="Abreu F."/>
            <person name="Lins U."/>
        </authorList>
    </citation>
    <scope>NUCLEOTIDE SEQUENCE [LARGE SCALE GENOMIC DNA]</scope>
    <source>
        <strain evidence="3 4">IT-1</strain>
    </source>
</reference>
<dbReference type="GO" id="GO:0004135">
    <property type="term" value="F:amylo-alpha-1,6-glucosidase activity"/>
    <property type="evidence" value="ECO:0007669"/>
    <property type="project" value="InterPro"/>
</dbReference>
<dbReference type="EMBL" id="LVJN01000019">
    <property type="protein sequence ID" value="OSM04298.1"/>
    <property type="molecule type" value="Genomic_DNA"/>
</dbReference>
<accession>A0A1Y2K4J1</accession>
<dbReference type="GO" id="GO:0005980">
    <property type="term" value="P:glycogen catabolic process"/>
    <property type="evidence" value="ECO:0007669"/>
    <property type="project" value="InterPro"/>
</dbReference>
<keyword evidence="4" id="KW-1185">Reference proteome</keyword>
<dbReference type="SUPFAM" id="SSF51445">
    <property type="entry name" value="(Trans)glycosidases"/>
    <property type="match status" value="1"/>
</dbReference>
<dbReference type="Gene3D" id="2.60.40.1180">
    <property type="entry name" value="Golgi alpha-mannosidase II"/>
    <property type="match status" value="1"/>
</dbReference>
<proteinExistence type="inferred from homology"/>
<dbReference type="CDD" id="cd11326">
    <property type="entry name" value="AmyAc_Glg_debranch"/>
    <property type="match status" value="1"/>
</dbReference>
<dbReference type="SMART" id="SM00642">
    <property type="entry name" value="Aamy"/>
    <property type="match status" value="1"/>
</dbReference>
<evidence type="ECO:0000313" key="3">
    <source>
        <dbReference type="EMBL" id="OSM04298.1"/>
    </source>
</evidence>
<evidence type="ECO:0000259" key="2">
    <source>
        <dbReference type="SMART" id="SM00642"/>
    </source>
</evidence>